<dbReference type="GO" id="GO:0019441">
    <property type="term" value="P:L-tryptophan catabolic process to kynurenine"/>
    <property type="evidence" value="ECO:0007669"/>
    <property type="project" value="InterPro"/>
</dbReference>
<gene>
    <name evidence="3" type="ORF">B7463_g3187</name>
</gene>
<name>A0A3E2HID4_SCYLI</name>
<dbReference type="InterPro" id="IPR007325">
    <property type="entry name" value="KFase/CYL"/>
</dbReference>
<comment type="similarity">
    <text evidence="1">Belongs to the Cyclase 1 superfamily.</text>
</comment>
<dbReference type="InterPro" id="IPR037175">
    <property type="entry name" value="KFase_sf"/>
</dbReference>
<feature type="non-terminal residue" evidence="3">
    <location>
        <position position="351"/>
    </location>
</feature>
<evidence type="ECO:0000256" key="2">
    <source>
        <dbReference type="SAM" id="MobiDB-lite"/>
    </source>
</evidence>
<dbReference type="SUPFAM" id="SSF102198">
    <property type="entry name" value="Putative cyclase"/>
    <property type="match status" value="1"/>
</dbReference>
<reference evidence="3 4" key="1">
    <citation type="submission" date="2018-05" db="EMBL/GenBank/DDBJ databases">
        <title>Draft genome sequence of Scytalidium lignicola DSM 105466, a ubiquitous saprotrophic fungus.</title>
        <authorList>
            <person name="Buettner E."/>
            <person name="Gebauer A.M."/>
            <person name="Hofrichter M."/>
            <person name="Liers C."/>
            <person name="Kellner H."/>
        </authorList>
    </citation>
    <scope>NUCLEOTIDE SEQUENCE [LARGE SCALE GENOMIC DNA]</scope>
    <source>
        <strain evidence="3 4">DSM 105466</strain>
    </source>
</reference>
<dbReference type="Pfam" id="PF04199">
    <property type="entry name" value="Cyclase"/>
    <property type="match status" value="1"/>
</dbReference>
<dbReference type="EMBL" id="NCSJ02000040">
    <property type="protein sequence ID" value="RFU33147.1"/>
    <property type="molecule type" value="Genomic_DNA"/>
</dbReference>
<dbReference type="PANTHER" id="PTHR34861">
    <property type="match status" value="1"/>
</dbReference>
<keyword evidence="4" id="KW-1185">Reference proteome</keyword>
<protein>
    <recommendedName>
        <fullName evidence="5">Cyclase</fullName>
    </recommendedName>
</protein>
<evidence type="ECO:0008006" key="5">
    <source>
        <dbReference type="Google" id="ProtNLM"/>
    </source>
</evidence>
<organism evidence="3 4">
    <name type="scientific">Scytalidium lignicola</name>
    <name type="common">Hyphomycete</name>
    <dbReference type="NCBI Taxonomy" id="5539"/>
    <lineage>
        <taxon>Eukaryota</taxon>
        <taxon>Fungi</taxon>
        <taxon>Dikarya</taxon>
        <taxon>Ascomycota</taxon>
        <taxon>Pezizomycotina</taxon>
        <taxon>Leotiomycetes</taxon>
        <taxon>Leotiomycetes incertae sedis</taxon>
        <taxon>Scytalidium</taxon>
    </lineage>
</organism>
<feature type="non-terminal residue" evidence="3">
    <location>
        <position position="1"/>
    </location>
</feature>
<accession>A0A3E2HID4</accession>
<feature type="region of interest" description="Disordered" evidence="2">
    <location>
        <begin position="1"/>
        <end position="31"/>
    </location>
</feature>
<dbReference type="AlphaFoldDB" id="A0A3E2HID4"/>
<dbReference type="OrthoDB" id="5396at2759"/>
<dbReference type="Proteomes" id="UP000258309">
    <property type="component" value="Unassembled WGS sequence"/>
</dbReference>
<dbReference type="OMA" id="MTTHAVP"/>
<evidence type="ECO:0000313" key="3">
    <source>
        <dbReference type="EMBL" id="RFU33147.1"/>
    </source>
</evidence>
<dbReference type="STRING" id="5539.A0A3E2HID4"/>
<dbReference type="Gene3D" id="3.50.30.50">
    <property type="entry name" value="Putative cyclase"/>
    <property type="match status" value="1"/>
</dbReference>
<proteinExistence type="inferred from homology"/>
<comment type="caution">
    <text evidence="3">The sequence shown here is derived from an EMBL/GenBank/DDBJ whole genome shotgun (WGS) entry which is preliminary data.</text>
</comment>
<evidence type="ECO:0000313" key="4">
    <source>
        <dbReference type="Proteomes" id="UP000258309"/>
    </source>
</evidence>
<feature type="compositionally biased region" description="Polar residues" evidence="2">
    <location>
        <begin position="1"/>
        <end position="10"/>
    </location>
</feature>
<sequence>MSTQANSGPANDNFRYDPNAKTFPTRKELPQVPGTPDGAAWFWGHDDFKGRLNLQTESRVREAAQAIIRGKVVPLNLPLDMPKLPAFGREEFKHEIKILHPGICYDDLYTLNTQSGTQWDGFRHFAHIPSGTFYNNTHDDDIVGPKANENCSIHHWAEHGIVGRALFLDFYSFSQASGKTYDPWTYYPFSYADLAACGRAQGIDIRPESQGGDVKPGDLLLVRGGWTDTYHNKTPKERTQIATRKHWLGPDDPSTYAGLSQEQQVVDWLHDCYFSAVGGDMPSFEAWPSKEKYYLHEYLLACWGVPIGEMFDLEKLAEVCKAERRWWVFITSAPANVHRGVSSHANLVAIL</sequence>
<dbReference type="PANTHER" id="PTHR34861:SF10">
    <property type="entry name" value="CYCLASE"/>
    <property type="match status" value="1"/>
</dbReference>
<dbReference type="GO" id="GO:0004061">
    <property type="term" value="F:arylformamidase activity"/>
    <property type="evidence" value="ECO:0007669"/>
    <property type="project" value="InterPro"/>
</dbReference>
<evidence type="ECO:0000256" key="1">
    <source>
        <dbReference type="ARBA" id="ARBA00007865"/>
    </source>
</evidence>